<dbReference type="RefSeq" id="WP_021817704.1">
    <property type="nucleotide sequence ID" value="NZ_AVBC01000016.1"/>
</dbReference>
<protein>
    <submittedName>
        <fullName evidence="3">Uncharacterized protein</fullName>
    </submittedName>
</protein>
<accession>W1NCI4</accession>
<dbReference type="Proteomes" id="UP000019113">
    <property type="component" value="Unassembled WGS sequence"/>
</dbReference>
<dbReference type="OrthoDB" id="272411at2"/>
<feature type="transmembrane region" description="Helical" evidence="2">
    <location>
        <begin position="121"/>
        <end position="141"/>
    </location>
</feature>
<comment type="caution">
    <text evidence="3">The sequence shown here is derived from an EMBL/GenBank/DDBJ whole genome shotgun (WGS) entry which is preliminary data.</text>
</comment>
<dbReference type="eggNOG" id="ENOG502Z8DY">
    <property type="taxonomic scope" value="Bacteria"/>
</dbReference>
<gene>
    <name evidence="3" type="ORF">BJB45_18880</name>
</gene>
<evidence type="ECO:0000256" key="2">
    <source>
        <dbReference type="SAM" id="Phobius"/>
    </source>
</evidence>
<keyword evidence="2" id="KW-0472">Membrane</keyword>
<evidence type="ECO:0000313" key="4">
    <source>
        <dbReference type="Proteomes" id="UP000019113"/>
    </source>
</evidence>
<sequence>MTEINTSQDGLVGNTVYIGLYDKLEEAAQSEEAADAVIHRTLEEHAAELPRESEDLEEDVSIWSLQWIMETLQGDFNPNMTVGQIAANAALGMIPVVDQLLDVRDVVANCKELRQDTSNQAAWLALMLTLVGLIPILGSAVKGVLKIAFLYVRHGTGIGQAIGRAVPAIASFIHADKVQRLVGRIDLAGILNRAANSIDEVKQMLSVDVLMRQLTSALEEIEKVRSRFSWLLTAAMANWLDEALDVVRRIQGQARPQMESAMGPLDDMLDNIQASLRHEADRMHPNFNAHAGTRAVHPLDHTLNTPDPAIIRRMTNAQKGLFGEIISDRHMADRGFTNLLPEDRQVRSLADRPRGRGIDGVYQNTNPPPPYVVTETKFRTTGPDGKSRYIDGDGTVSDRLLPMTKGSGKQMSDEWVRARLPDALDRGMGDEVALSGYEKWLMMVDESGQVIGISKLDDAANSIGSIPIL</sequence>
<keyword evidence="2" id="KW-0812">Transmembrane</keyword>
<dbReference type="InterPro" id="IPR049802">
    <property type="entry name" value="RhsC-like_FIX"/>
</dbReference>
<dbReference type="PATRIC" id="fig|1178482.3.peg.764"/>
<evidence type="ECO:0000256" key="1">
    <source>
        <dbReference type="SAM" id="MobiDB-lite"/>
    </source>
</evidence>
<dbReference type="KEGG" id="hhu:AR456_09175"/>
<evidence type="ECO:0000313" key="3">
    <source>
        <dbReference type="EMBL" id="ERL52645.1"/>
    </source>
</evidence>
<name>W1NCI4_9GAMM</name>
<dbReference type="EMBL" id="AVBC01000016">
    <property type="protein sequence ID" value="ERL52645.1"/>
    <property type="molecule type" value="Genomic_DNA"/>
</dbReference>
<organism evidence="3 4">
    <name type="scientific">Halomonas huangheensis</name>
    <dbReference type="NCBI Taxonomy" id="1178482"/>
    <lineage>
        <taxon>Bacteria</taxon>
        <taxon>Pseudomonadati</taxon>
        <taxon>Pseudomonadota</taxon>
        <taxon>Gammaproteobacteria</taxon>
        <taxon>Oceanospirillales</taxon>
        <taxon>Halomonadaceae</taxon>
        <taxon>Halomonas</taxon>
    </lineage>
</organism>
<dbReference type="STRING" id="1178482.AR456_09175"/>
<keyword evidence="4" id="KW-1185">Reference proteome</keyword>
<dbReference type="CDD" id="cd20746">
    <property type="entry name" value="FIX_Ntox15_NUC_DUF4112_RhsA-like"/>
    <property type="match status" value="1"/>
</dbReference>
<keyword evidence="2" id="KW-1133">Transmembrane helix</keyword>
<feature type="region of interest" description="Disordered" evidence="1">
    <location>
        <begin position="379"/>
        <end position="408"/>
    </location>
</feature>
<dbReference type="AlphaFoldDB" id="W1NCI4"/>
<dbReference type="CDD" id="cd20733">
    <property type="entry name" value="PoNe_PAAR-like"/>
    <property type="match status" value="1"/>
</dbReference>
<reference evidence="3 4" key="1">
    <citation type="submission" date="2013-08" db="EMBL/GenBank/DDBJ databases">
        <title>draft genome of Halomonas huanghegensis, strain BJGMM-B45T.</title>
        <authorList>
            <person name="Miao C."/>
            <person name="Wan Y."/>
            <person name="Jin W."/>
        </authorList>
    </citation>
    <scope>NUCLEOTIDE SEQUENCE [LARGE SCALE GENOMIC DNA]</scope>
    <source>
        <strain evidence="3 4">BJGMM-B45</strain>
    </source>
</reference>
<proteinExistence type="predicted"/>